<gene>
    <name evidence="2" type="ORF">GCM10010912_36610</name>
</gene>
<comment type="caution">
    <text evidence="2">The sequence shown here is derived from an EMBL/GenBank/DDBJ whole genome shotgun (WGS) entry which is preliminary data.</text>
</comment>
<evidence type="ECO:0000256" key="1">
    <source>
        <dbReference type="SAM" id="Phobius"/>
    </source>
</evidence>
<dbReference type="Proteomes" id="UP000637643">
    <property type="component" value="Unassembled WGS sequence"/>
</dbReference>
<keyword evidence="1" id="KW-1133">Transmembrane helix</keyword>
<dbReference type="AlphaFoldDB" id="A0A917CGG2"/>
<keyword evidence="1" id="KW-0812">Transmembrane</keyword>
<evidence type="ECO:0008006" key="4">
    <source>
        <dbReference type="Google" id="ProtNLM"/>
    </source>
</evidence>
<evidence type="ECO:0000313" key="3">
    <source>
        <dbReference type="Proteomes" id="UP000637643"/>
    </source>
</evidence>
<dbReference type="EMBL" id="BMKR01000015">
    <property type="protein sequence ID" value="GGF88030.1"/>
    <property type="molecule type" value="Genomic_DNA"/>
</dbReference>
<protein>
    <recommendedName>
        <fullName evidence="4">DUF3592 domain-containing protein</fullName>
    </recommendedName>
</protein>
<name>A0A917CGG2_9BACL</name>
<reference evidence="2" key="2">
    <citation type="submission" date="2020-09" db="EMBL/GenBank/DDBJ databases">
        <authorList>
            <person name="Sun Q."/>
            <person name="Zhou Y."/>
        </authorList>
    </citation>
    <scope>NUCLEOTIDE SEQUENCE</scope>
    <source>
        <strain evidence="2">CGMCC 1.16134</strain>
    </source>
</reference>
<sequence length="129" mass="14704">MLFINTSVIVILIVLFSTMTGILTVYFAISKIRVQKENLRSRQELVKSGIPAQARIKSIRQLSSTMNDRPEVELELELTQENGERVDAMTRTFIPLTHIPRFQPGNIIEVRYSKAGNILRVEPADAYFP</sequence>
<keyword evidence="1" id="KW-0472">Membrane</keyword>
<dbReference type="RefSeq" id="WP_189027365.1">
    <property type="nucleotide sequence ID" value="NZ_BMKR01000015.1"/>
</dbReference>
<organism evidence="2 3">
    <name type="scientific">Paenibacillus albidus</name>
    <dbReference type="NCBI Taxonomy" id="2041023"/>
    <lineage>
        <taxon>Bacteria</taxon>
        <taxon>Bacillati</taxon>
        <taxon>Bacillota</taxon>
        <taxon>Bacilli</taxon>
        <taxon>Bacillales</taxon>
        <taxon>Paenibacillaceae</taxon>
        <taxon>Paenibacillus</taxon>
    </lineage>
</organism>
<reference evidence="2" key="1">
    <citation type="journal article" date="2014" name="Int. J. Syst. Evol. Microbiol.">
        <title>Complete genome sequence of Corynebacterium casei LMG S-19264T (=DSM 44701T), isolated from a smear-ripened cheese.</title>
        <authorList>
            <consortium name="US DOE Joint Genome Institute (JGI-PGF)"/>
            <person name="Walter F."/>
            <person name="Albersmeier A."/>
            <person name="Kalinowski J."/>
            <person name="Ruckert C."/>
        </authorList>
    </citation>
    <scope>NUCLEOTIDE SEQUENCE</scope>
    <source>
        <strain evidence="2">CGMCC 1.16134</strain>
    </source>
</reference>
<feature type="transmembrane region" description="Helical" evidence="1">
    <location>
        <begin position="6"/>
        <end position="29"/>
    </location>
</feature>
<keyword evidence="3" id="KW-1185">Reference proteome</keyword>
<proteinExistence type="predicted"/>
<accession>A0A917CGG2</accession>
<evidence type="ECO:0000313" key="2">
    <source>
        <dbReference type="EMBL" id="GGF88030.1"/>
    </source>
</evidence>